<proteinExistence type="predicted"/>
<dbReference type="SUPFAM" id="SSF51197">
    <property type="entry name" value="Clavaminate synthase-like"/>
    <property type="match status" value="1"/>
</dbReference>
<comment type="caution">
    <text evidence="1">The sequence shown here is derived from an EMBL/GenBank/DDBJ whole genome shotgun (WGS) entry which is preliminary data.</text>
</comment>
<dbReference type="PROSITE" id="PS51184">
    <property type="entry name" value="JMJC"/>
    <property type="match status" value="1"/>
</dbReference>
<dbReference type="OrthoDB" id="415358at2759"/>
<dbReference type="FunFam" id="2.60.120.650:FF:000025">
    <property type="entry name" value="Lysine-specific demethylase 8"/>
    <property type="match status" value="1"/>
</dbReference>
<dbReference type="Gene3D" id="2.60.120.650">
    <property type="entry name" value="Cupin"/>
    <property type="match status" value="1"/>
</dbReference>
<reference evidence="1" key="1">
    <citation type="submission" date="2020-04" db="EMBL/GenBank/DDBJ databases">
        <authorList>
            <person name="Alioto T."/>
            <person name="Alioto T."/>
            <person name="Gomez Garrido J."/>
        </authorList>
    </citation>
    <scope>NUCLEOTIDE SEQUENCE</scope>
    <source>
        <strain evidence="1">A484AB</strain>
    </source>
</reference>
<dbReference type="InterPro" id="IPR011992">
    <property type="entry name" value="EF-hand-dom_pair"/>
</dbReference>
<evidence type="ECO:0000313" key="1">
    <source>
        <dbReference type="EMBL" id="CAB4003102.1"/>
    </source>
</evidence>
<dbReference type="PANTHER" id="PTHR12461">
    <property type="entry name" value="HYPOXIA-INDUCIBLE FACTOR 1 ALPHA INHIBITOR-RELATED"/>
    <property type="match status" value="1"/>
</dbReference>
<dbReference type="SUPFAM" id="SSF47473">
    <property type="entry name" value="EF-hand"/>
    <property type="match status" value="1"/>
</dbReference>
<dbReference type="SMART" id="SM00558">
    <property type="entry name" value="JmjC"/>
    <property type="match status" value="1"/>
</dbReference>
<dbReference type="GO" id="GO:0005509">
    <property type="term" value="F:calcium ion binding"/>
    <property type="evidence" value="ECO:0007669"/>
    <property type="project" value="InterPro"/>
</dbReference>
<dbReference type="PROSITE" id="PS50222">
    <property type="entry name" value="EF_HAND_2"/>
    <property type="match status" value="1"/>
</dbReference>
<organism evidence="1 2">
    <name type="scientific">Paramuricea clavata</name>
    <name type="common">Red gorgonian</name>
    <name type="synonym">Violescent sea-whip</name>
    <dbReference type="NCBI Taxonomy" id="317549"/>
    <lineage>
        <taxon>Eukaryota</taxon>
        <taxon>Metazoa</taxon>
        <taxon>Cnidaria</taxon>
        <taxon>Anthozoa</taxon>
        <taxon>Octocorallia</taxon>
        <taxon>Malacalcyonacea</taxon>
        <taxon>Plexauridae</taxon>
        <taxon>Paramuricea</taxon>
    </lineage>
</organism>
<protein>
    <submittedName>
        <fullName evidence="1">Lysine-specific demethylase 8</fullName>
    </submittedName>
</protein>
<keyword evidence="2" id="KW-1185">Reference proteome</keyword>
<dbReference type="AlphaFoldDB" id="A0A7D9E8I0"/>
<accession>A0A7D9E8I0</accession>
<dbReference type="InterPro" id="IPR002048">
    <property type="entry name" value="EF_hand_dom"/>
</dbReference>
<dbReference type="InterPro" id="IPR041667">
    <property type="entry name" value="Cupin_8"/>
</dbReference>
<dbReference type="InterPro" id="IPR003347">
    <property type="entry name" value="JmjC_dom"/>
</dbReference>
<dbReference type="PANTHER" id="PTHR12461:SF52">
    <property type="entry name" value="JMJC DOMAIN-CONTAINING PROTEIN"/>
    <property type="match status" value="1"/>
</dbReference>
<gene>
    <name evidence="1" type="ORF">PACLA_8A080075</name>
</gene>
<evidence type="ECO:0000313" key="2">
    <source>
        <dbReference type="Proteomes" id="UP001152795"/>
    </source>
</evidence>
<dbReference type="Pfam" id="PF13621">
    <property type="entry name" value="Cupin_8"/>
    <property type="match status" value="1"/>
</dbReference>
<dbReference type="Gene3D" id="1.10.238.10">
    <property type="entry name" value="EF-hand"/>
    <property type="match status" value="1"/>
</dbReference>
<name>A0A7D9E8I0_PARCT</name>
<dbReference type="EMBL" id="CACRXK020004540">
    <property type="protein sequence ID" value="CAB4003102.1"/>
    <property type="molecule type" value="Genomic_DNA"/>
</dbReference>
<dbReference type="Proteomes" id="UP001152795">
    <property type="component" value="Unassembled WGS sequence"/>
</dbReference>
<sequence>MESYLILLLCILQISTGKTDVKIPLGHGEELGRHRPSVGHVEELHEIPTPSIFWENYASAGTPVVFKGAAKRFPAFKLWTDEFLTENFGNLEVKLESKKEKDETPIGERGLGRDTIKSYLSDYHAKDSYVVSQLPDPMARDVDVLSCLSCGTFTKRIMEATLWLSSGGTSSLLHRDADNAINCLLNGTKDWILIDPKHEDKIPIAQGDKGYGGFAVLDVNSVNLIKYSDFQHVPWQYANITAGDCLFLPYGYWHQVRSYGSKNMAVSVLFSRLKAFNPSGCDKTEYAPFSLADAGMVWTYPGYGPQTLGNNDPFEIRDALAEMIGDLESRNEKIDNSDLFFKWFTEADMLDHESQRKNLAELMYQELKTFCNGQITSEFIMKLSIDQLKSLVMLIDGDPANTEEYEHAIFAPEDVREMIETLLIDNDGSFSQEMLRTAYETLGGSEKIARELFLDMDLNEDEIVTREEISQTLDDVLVKFQKEYQHDPSST</sequence>